<evidence type="ECO:0000313" key="1">
    <source>
        <dbReference type="EMBL" id="BBA45452.1"/>
    </source>
</evidence>
<reference evidence="1" key="1">
    <citation type="journal article" date="2016" name="Biosci. Biotechnol. Biochem.">
        <title>Bioconversion of AHX to AOH by resting cells of Burkholderia contaminans CH-1.</title>
        <authorList>
            <person name="Choi J.H."/>
            <person name="Kikuchi A."/>
            <person name="Pumkaeo P."/>
            <person name="Hirai H."/>
            <person name="Tokuyama S."/>
            <person name="Kawagishi H."/>
        </authorList>
    </citation>
    <scope>NUCLEOTIDE SEQUENCE</scope>
    <source>
        <strain evidence="1">CH-1</strain>
        <plasmid evidence="1">pBC453</plasmid>
    </source>
</reference>
<sequence>MVPTHRNKPGPLEVVEDAARFRPAIDQVPNGEQAIDGSIEIDLLESGLETREMAVDIPDDKVAAVDVALNCLNKGRHDDSLHAW</sequence>
<reference evidence="1" key="2">
    <citation type="journal article" date="2017" name="Genome Announc.">
        <title>High-Quality Draft Genome Sequence of Burkholderia contaminans CH-1, a Gram-Negative Bacterium That Metabolizes 2-Azahypoxanthine, a Plant Growth-Regulating Compound.</title>
        <authorList>
            <person name="Choi J.-H."/>
            <person name="Sugiura H."/>
            <person name="Moriuchi R."/>
            <person name="Kawagishi H."/>
            <person name="Dohra H."/>
        </authorList>
    </citation>
    <scope>NUCLEOTIDE SEQUENCE</scope>
    <source>
        <strain evidence="1">CH-1</strain>
        <plasmid evidence="1">pBC453</plasmid>
    </source>
</reference>
<protein>
    <submittedName>
        <fullName evidence="1">Uncharacterized protein</fullName>
    </submittedName>
</protein>
<geneLocation type="plasmid" evidence="1">
    <name>pBC453</name>
</geneLocation>
<gene>
    <name evidence="1" type="ORF">BCCH1_79630</name>
</gene>
<proteinExistence type="predicted"/>
<dbReference type="EMBL" id="AP018360">
    <property type="protein sequence ID" value="BBA45452.1"/>
    <property type="molecule type" value="Genomic_DNA"/>
</dbReference>
<organism evidence="1">
    <name type="scientific">Burkholderia contaminans</name>
    <dbReference type="NCBI Taxonomy" id="488447"/>
    <lineage>
        <taxon>Bacteria</taxon>
        <taxon>Pseudomonadati</taxon>
        <taxon>Pseudomonadota</taxon>
        <taxon>Betaproteobacteria</taxon>
        <taxon>Burkholderiales</taxon>
        <taxon>Burkholderiaceae</taxon>
        <taxon>Burkholderia</taxon>
        <taxon>Burkholderia cepacia complex</taxon>
    </lineage>
</organism>
<name>A0A250LLN7_9BURK</name>
<dbReference type="AlphaFoldDB" id="A0A250LLN7"/>
<accession>A0A250LLN7</accession>
<keyword evidence="1" id="KW-0614">Plasmid</keyword>